<dbReference type="Pfam" id="PF00023">
    <property type="entry name" value="Ank"/>
    <property type="match status" value="1"/>
</dbReference>
<dbReference type="InterPro" id="IPR001810">
    <property type="entry name" value="F-box_dom"/>
</dbReference>
<dbReference type="InterPro" id="IPR036770">
    <property type="entry name" value="Ankyrin_rpt-contain_sf"/>
</dbReference>
<sequence length="685" mass="77343">MTMSRHPIRSRPPPSPLITVPAEVKLLIMSDLTPKELGSVCLVHSSWREISQYEMFNKDIASDAPSAILWAALGGQDDPTGRYEMQCSVLRRFMEQGQEPYHSDAERNAFAKQKVNARYYNVDGSFATALHFAAAKGRLPVVMRLLRYHASLDAMSIGIHAFRSRGIRITDAVQYAGDEARRLGSRVFGAIRGAQWLPLMAPLLLKHYDVVEALVHCKAPAILSHPPITVFHVISALSSEEFNAESVKPVTKVRGRRKAPVSNQEQAFTTPMKLHLRLFKAYPNHLEIGLGTNYWTPLHIAIQRDNEAGFNQLLDHGANVNAATILGCTPLHEAIRRRCQSFMPNTRIPKRSYITHLLEAGADPNAVSRAGHADTPLMCTLRVDHYSWDNRHIKDVEAVMEMLIKHGARINDRGFSGRTIIHRLDEKISSSMLSPIPSFDSSSERLLAFLVNLGGDVNERTYTSSTILSDLVLRTYGTSLHTTQIWPSIKGYFKTLLELGARVPPNDAENVFQAWLDYQPLRTVDIDVFAQCGEFLSQDFIDATYLRIVQRADTKLWYAISGRLRPPTNASVLVATIFQQEEQQGTHPLWHPIRDTLSFDPAYVTEETRETYLHLLVRKLRCGGYTRPSLALKDARLFAERGVPLSARDSDGKTVVQRLRDEGLDFHKDLRLYLMDERDRQNGEY</sequence>
<dbReference type="SUPFAM" id="SSF48403">
    <property type="entry name" value="Ankyrin repeat"/>
    <property type="match status" value="1"/>
</dbReference>
<feature type="domain" description="F-box" evidence="4">
    <location>
        <begin position="20"/>
        <end position="60"/>
    </location>
</feature>
<proteinExistence type="predicted"/>
<feature type="repeat" description="ANK" evidence="3">
    <location>
        <begin position="125"/>
        <end position="157"/>
    </location>
</feature>
<dbReference type="Pfam" id="PF12796">
    <property type="entry name" value="Ank_2"/>
    <property type="match status" value="1"/>
</dbReference>
<evidence type="ECO:0000256" key="3">
    <source>
        <dbReference type="PROSITE-ProRule" id="PRU00023"/>
    </source>
</evidence>
<dbReference type="Gene3D" id="1.25.40.20">
    <property type="entry name" value="Ankyrin repeat-containing domain"/>
    <property type="match status" value="2"/>
</dbReference>
<dbReference type="GeneID" id="72065754"/>
<evidence type="ECO:0000256" key="2">
    <source>
        <dbReference type="ARBA" id="ARBA00023043"/>
    </source>
</evidence>
<evidence type="ECO:0000259" key="4">
    <source>
        <dbReference type="SMART" id="SM00256"/>
    </source>
</evidence>
<gene>
    <name evidence="5" type="ORF">JDV02_003798</name>
</gene>
<reference evidence="5" key="1">
    <citation type="submission" date="2021-11" db="EMBL/GenBank/DDBJ databases">
        <title>Purpureocillium_takamizusanense_genome.</title>
        <authorList>
            <person name="Nguyen N.-H."/>
        </authorList>
    </citation>
    <scope>NUCLEOTIDE SEQUENCE</scope>
    <source>
        <strain evidence="5">PT3</strain>
    </source>
</reference>
<evidence type="ECO:0000313" key="6">
    <source>
        <dbReference type="Proteomes" id="UP000829364"/>
    </source>
</evidence>
<dbReference type="RefSeq" id="XP_047840938.1">
    <property type="nucleotide sequence ID" value="XM_047984963.1"/>
</dbReference>
<evidence type="ECO:0000313" key="5">
    <source>
        <dbReference type="EMBL" id="UNI17457.1"/>
    </source>
</evidence>
<dbReference type="KEGG" id="ptkz:JDV02_003798"/>
<protein>
    <recommendedName>
        <fullName evidence="4">F-box domain-containing protein</fullName>
    </recommendedName>
</protein>
<dbReference type="SMART" id="SM00256">
    <property type="entry name" value="FBOX"/>
    <property type="match status" value="1"/>
</dbReference>
<dbReference type="InterPro" id="IPR036047">
    <property type="entry name" value="F-box-like_dom_sf"/>
</dbReference>
<name>A0A9Q8QDW0_9HYPO</name>
<dbReference type="PROSITE" id="PS50297">
    <property type="entry name" value="ANK_REP_REGION"/>
    <property type="match status" value="1"/>
</dbReference>
<keyword evidence="1" id="KW-0677">Repeat</keyword>
<dbReference type="EMBL" id="CP086356">
    <property type="protein sequence ID" value="UNI17457.1"/>
    <property type="molecule type" value="Genomic_DNA"/>
</dbReference>
<feature type="repeat" description="ANK" evidence="3">
    <location>
        <begin position="293"/>
        <end position="325"/>
    </location>
</feature>
<dbReference type="Proteomes" id="UP000829364">
    <property type="component" value="Chromosome 3"/>
</dbReference>
<dbReference type="InterPro" id="IPR002110">
    <property type="entry name" value="Ankyrin_rpt"/>
</dbReference>
<dbReference type="OrthoDB" id="194358at2759"/>
<dbReference type="SUPFAM" id="SSF81383">
    <property type="entry name" value="F-box domain"/>
    <property type="match status" value="1"/>
</dbReference>
<dbReference type="PANTHER" id="PTHR24198:SF165">
    <property type="entry name" value="ANKYRIN REPEAT-CONTAINING PROTEIN-RELATED"/>
    <property type="match status" value="1"/>
</dbReference>
<dbReference type="AlphaFoldDB" id="A0A9Q8QDW0"/>
<dbReference type="PROSITE" id="PS50088">
    <property type="entry name" value="ANK_REPEAT"/>
    <property type="match status" value="2"/>
</dbReference>
<keyword evidence="6" id="KW-1185">Reference proteome</keyword>
<dbReference type="PANTHER" id="PTHR24198">
    <property type="entry name" value="ANKYRIN REPEAT AND PROTEIN KINASE DOMAIN-CONTAINING PROTEIN"/>
    <property type="match status" value="1"/>
</dbReference>
<evidence type="ECO:0000256" key="1">
    <source>
        <dbReference type="ARBA" id="ARBA00022737"/>
    </source>
</evidence>
<organism evidence="5 6">
    <name type="scientific">Purpureocillium takamizusanense</name>
    <dbReference type="NCBI Taxonomy" id="2060973"/>
    <lineage>
        <taxon>Eukaryota</taxon>
        <taxon>Fungi</taxon>
        <taxon>Dikarya</taxon>
        <taxon>Ascomycota</taxon>
        <taxon>Pezizomycotina</taxon>
        <taxon>Sordariomycetes</taxon>
        <taxon>Hypocreomycetidae</taxon>
        <taxon>Hypocreales</taxon>
        <taxon>Ophiocordycipitaceae</taxon>
        <taxon>Purpureocillium</taxon>
    </lineage>
</organism>
<dbReference type="SMART" id="SM00248">
    <property type="entry name" value="ANK"/>
    <property type="match status" value="4"/>
</dbReference>
<keyword evidence="2 3" id="KW-0040">ANK repeat</keyword>
<dbReference type="CDD" id="cd09917">
    <property type="entry name" value="F-box_SF"/>
    <property type="match status" value="1"/>
</dbReference>
<accession>A0A9Q8QDW0</accession>